<name>A0ABW6J221_STRWE</name>
<dbReference type="RefSeq" id="WP_386258009.1">
    <property type="nucleotide sequence ID" value="NZ_JBHTRV010000021.1"/>
</dbReference>
<dbReference type="EMBL" id="JBHTRV010000021">
    <property type="protein sequence ID" value="MFE5983080.1"/>
    <property type="molecule type" value="Genomic_DNA"/>
</dbReference>
<dbReference type="Proteomes" id="UP001600424">
    <property type="component" value="Unassembled WGS sequence"/>
</dbReference>
<evidence type="ECO:0000313" key="3">
    <source>
        <dbReference type="Proteomes" id="UP001600424"/>
    </source>
</evidence>
<dbReference type="InterPro" id="IPR000073">
    <property type="entry name" value="AB_hydrolase_1"/>
</dbReference>
<feature type="non-terminal residue" evidence="2">
    <location>
        <position position="782"/>
    </location>
</feature>
<keyword evidence="3" id="KW-1185">Reference proteome</keyword>
<gene>
    <name evidence="2" type="ORF">ACFQ63_25585</name>
</gene>
<sequence length="782" mass="84952">METTNGQLGAVFIHGFGSSSSVWDPFLDLIRSDADLGFVTSLPFDYATSLISLNPLRRIPTFETIADDLKGFLDTEGEEFQDLILVSHSQGGLVVQRYLTRMLADGRGRDLSRIRRIVMFACPNAGSDFVKALRRGLPFNPQEQQLRSFNQSVADTQRLVVTRIDHATEVTDSKCPIPITVYAGTQDNIVTPASAHGVFRDVGALPGDHSSIVRPDTHRHRSYTALKRLLKKAGEARPPPVETLETVGAARLEVHPSVLLGDIQSPNHLTPFLPRAHDADLRRTLAPALHDGTSVLVVLTGESSTGKTRSLYEALRELAPRYPLLRPHTADDLLASVGNGLVRPGAVLWLNEAQRFFDGSNGEKAAAELRMLLERQPGVATVATMWTDPHWRTLTAQGVPGDPHSQARALLTGPSTRRIHVAAELSEHDIDRWATLAQKHSEDRRLFNALLAGVRDGRVIQQLSGGPELLTAYLDGPGAYFTHGEHALITASLDARRLGHLTPIPVALLAEAADGALAHYRRSPDPDWAEQALHALSTGSRADGTRTDIRNTLTALTAIRPRSGATASYSPAEYLDQHIRVLRADQRGSPSLWAALHAHTTEPNDLNRLFTTAKDLGMRKHAVQIGCRAVLTGPSLMPVHMVGLLTGLVDPDQRGSTWIAAHADLTDGYCTARLLESLLGVGKEEALAVLLNRDLVTMVDFTTWHSLKLLAVLQKAGANQAAVAAGNRIAAEADLTNPSDVAWLLRTLHEVGAETAMETLIDRNPAAHVDLTNPDHVAELLT</sequence>
<dbReference type="Pfam" id="PF12697">
    <property type="entry name" value="Abhydrolase_6"/>
    <property type="match status" value="1"/>
</dbReference>
<keyword evidence="2" id="KW-0378">Hydrolase</keyword>
<proteinExistence type="predicted"/>
<dbReference type="GO" id="GO:0016787">
    <property type="term" value="F:hydrolase activity"/>
    <property type="evidence" value="ECO:0007669"/>
    <property type="project" value="UniProtKB-KW"/>
</dbReference>
<dbReference type="PANTHER" id="PTHR37946">
    <property type="entry name" value="SLL1969 PROTEIN"/>
    <property type="match status" value="1"/>
</dbReference>
<accession>A0ABW6J221</accession>
<dbReference type="PANTHER" id="PTHR37946:SF1">
    <property type="entry name" value="SLL1969 PROTEIN"/>
    <property type="match status" value="1"/>
</dbReference>
<reference evidence="2 3" key="1">
    <citation type="submission" date="2024-09" db="EMBL/GenBank/DDBJ databases">
        <title>The Natural Products Discovery Center: Release of the First 8490 Sequenced Strains for Exploring Actinobacteria Biosynthetic Diversity.</title>
        <authorList>
            <person name="Kalkreuter E."/>
            <person name="Kautsar S.A."/>
            <person name="Yang D."/>
            <person name="Bader C.D."/>
            <person name="Teijaro C.N."/>
            <person name="Fluegel L."/>
            <person name="Davis C.M."/>
            <person name="Simpson J.R."/>
            <person name="Lauterbach L."/>
            <person name="Steele A.D."/>
            <person name="Gui C."/>
            <person name="Meng S."/>
            <person name="Li G."/>
            <person name="Viehrig K."/>
            <person name="Ye F."/>
            <person name="Su P."/>
            <person name="Kiefer A.F."/>
            <person name="Nichols A."/>
            <person name="Cepeda A.J."/>
            <person name="Yan W."/>
            <person name="Fan B."/>
            <person name="Jiang Y."/>
            <person name="Adhikari A."/>
            <person name="Zheng C.-J."/>
            <person name="Schuster L."/>
            <person name="Cowan T.M."/>
            <person name="Smanski M.J."/>
            <person name="Chevrette M.G."/>
            <person name="De Carvalho L.P.S."/>
            <person name="Shen B."/>
        </authorList>
    </citation>
    <scope>NUCLEOTIDE SEQUENCE [LARGE SCALE GENOMIC DNA]</scope>
    <source>
        <strain evidence="2 3">NPDC056472</strain>
    </source>
</reference>
<feature type="domain" description="AB hydrolase-1" evidence="1">
    <location>
        <begin position="11"/>
        <end position="142"/>
    </location>
</feature>
<organism evidence="2 3">
    <name type="scientific">Streptomyces wedmorensis</name>
    <dbReference type="NCBI Taxonomy" id="43759"/>
    <lineage>
        <taxon>Bacteria</taxon>
        <taxon>Bacillati</taxon>
        <taxon>Actinomycetota</taxon>
        <taxon>Actinomycetes</taxon>
        <taxon>Kitasatosporales</taxon>
        <taxon>Streptomycetaceae</taxon>
        <taxon>Streptomyces</taxon>
    </lineage>
</organism>
<evidence type="ECO:0000313" key="2">
    <source>
        <dbReference type="EMBL" id="MFE5983080.1"/>
    </source>
</evidence>
<protein>
    <submittedName>
        <fullName evidence="2">Alpha/beta fold hydrolase</fullName>
    </submittedName>
</protein>
<evidence type="ECO:0000259" key="1">
    <source>
        <dbReference type="Pfam" id="PF12697"/>
    </source>
</evidence>
<dbReference type="Gene3D" id="3.40.50.1820">
    <property type="entry name" value="alpha/beta hydrolase"/>
    <property type="match status" value="1"/>
</dbReference>
<dbReference type="SUPFAM" id="SSF53474">
    <property type="entry name" value="alpha/beta-Hydrolases"/>
    <property type="match status" value="1"/>
</dbReference>
<comment type="caution">
    <text evidence="2">The sequence shown here is derived from an EMBL/GenBank/DDBJ whole genome shotgun (WGS) entry which is preliminary data.</text>
</comment>
<dbReference type="InterPro" id="IPR029058">
    <property type="entry name" value="AB_hydrolase_fold"/>
</dbReference>